<evidence type="ECO:0000313" key="5">
    <source>
        <dbReference type="EMBL" id="GIG06508.1"/>
    </source>
</evidence>
<organism evidence="5 6">
    <name type="scientific">Catellatospora coxensis</name>
    <dbReference type="NCBI Taxonomy" id="310354"/>
    <lineage>
        <taxon>Bacteria</taxon>
        <taxon>Bacillati</taxon>
        <taxon>Actinomycetota</taxon>
        <taxon>Actinomycetes</taxon>
        <taxon>Micromonosporales</taxon>
        <taxon>Micromonosporaceae</taxon>
        <taxon>Catellatospora</taxon>
    </lineage>
</organism>
<dbReference type="InterPro" id="IPR006015">
    <property type="entry name" value="Universal_stress_UspA"/>
</dbReference>
<dbReference type="PANTHER" id="PTHR46268">
    <property type="entry name" value="STRESS RESPONSE PROTEIN NHAX"/>
    <property type="match status" value="1"/>
</dbReference>
<protein>
    <submittedName>
        <fullName evidence="5">Universal stress protein</fullName>
    </submittedName>
</protein>
<dbReference type="InterPro" id="IPR014729">
    <property type="entry name" value="Rossmann-like_a/b/a_fold"/>
</dbReference>
<name>A0A8J3KUM6_9ACTN</name>
<evidence type="ECO:0000256" key="2">
    <source>
        <dbReference type="ARBA" id="ARBA00022741"/>
    </source>
</evidence>
<keyword evidence="3" id="KW-0067">ATP-binding</keyword>
<dbReference type="GO" id="GO:0005524">
    <property type="term" value="F:ATP binding"/>
    <property type="evidence" value="ECO:0007669"/>
    <property type="project" value="UniProtKB-KW"/>
</dbReference>
<sequence length="309" mass="31919">MDPETAVPRPIGPDHPVIAGVDGSECGILAARHAALLARERGAPLELVCGYQSALYGFAPPWLGGEYLAADQGEARHAAEQALTGVTAQLREQCPDVEVRAHLVAGAGAQVLIEQSRRAGIVVVGSRGAGGFTGLLLGSVSSQVAAHAHTTVVVYRPADTDTEPAATLAGPVLVGYDGSPPAQAALQFAAQEALLRQATLIMVNVHWQAPWYRGDKPAVDPADAARAEAEQLLADAVAPWRAGHAELAVELRPVHSLNAERALVEASRDAALTVVGSRGRGGFTGKLLGSVSHALVEHAHGPVAVVHTS</sequence>
<dbReference type="SUPFAM" id="SSF52402">
    <property type="entry name" value="Adenine nucleotide alpha hydrolases-like"/>
    <property type="match status" value="2"/>
</dbReference>
<comment type="similarity">
    <text evidence="1">Belongs to the universal stress protein A family.</text>
</comment>
<evidence type="ECO:0000259" key="4">
    <source>
        <dbReference type="Pfam" id="PF00582"/>
    </source>
</evidence>
<keyword evidence="6" id="KW-1185">Reference proteome</keyword>
<dbReference type="PRINTS" id="PR01438">
    <property type="entry name" value="UNVRSLSTRESS"/>
</dbReference>
<feature type="domain" description="UspA" evidence="4">
    <location>
        <begin position="171"/>
        <end position="307"/>
    </location>
</feature>
<dbReference type="Gene3D" id="3.40.50.620">
    <property type="entry name" value="HUPs"/>
    <property type="match status" value="2"/>
</dbReference>
<keyword evidence="2" id="KW-0547">Nucleotide-binding</keyword>
<reference evidence="5 6" key="1">
    <citation type="submission" date="2021-01" db="EMBL/GenBank/DDBJ databases">
        <title>Whole genome shotgun sequence of Catellatospora coxensis NBRC 107359.</title>
        <authorList>
            <person name="Komaki H."/>
            <person name="Tamura T."/>
        </authorList>
    </citation>
    <scope>NUCLEOTIDE SEQUENCE [LARGE SCALE GENOMIC DNA]</scope>
    <source>
        <strain evidence="5 6">NBRC 107359</strain>
    </source>
</reference>
<evidence type="ECO:0000313" key="6">
    <source>
        <dbReference type="Proteomes" id="UP000630887"/>
    </source>
</evidence>
<evidence type="ECO:0000256" key="3">
    <source>
        <dbReference type="ARBA" id="ARBA00022840"/>
    </source>
</evidence>
<dbReference type="EMBL" id="BONI01000024">
    <property type="protein sequence ID" value="GIG06508.1"/>
    <property type="molecule type" value="Genomic_DNA"/>
</dbReference>
<evidence type="ECO:0000256" key="1">
    <source>
        <dbReference type="ARBA" id="ARBA00008791"/>
    </source>
</evidence>
<accession>A0A8J3KUM6</accession>
<dbReference type="InterPro" id="IPR006016">
    <property type="entry name" value="UspA"/>
</dbReference>
<dbReference type="AlphaFoldDB" id="A0A8J3KUM6"/>
<dbReference type="Proteomes" id="UP000630887">
    <property type="component" value="Unassembled WGS sequence"/>
</dbReference>
<dbReference type="PANTHER" id="PTHR46268:SF27">
    <property type="entry name" value="UNIVERSAL STRESS PROTEIN RV2623"/>
    <property type="match status" value="1"/>
</dbReference>
<gene>
    <name evidence="5" type="ORF">Cco03nite_32080</name>
</gene>
<dbReference type="Pfam" id="PF00582">
    <property type="entry name" value="Usp"/>
    <property type="match status" value="2"/>
</dbReference>
<comment type="caution">
    <text evidence="5">The sequence shown here is derived from an EMBL/GenBank/DDBJ whole genome shotgun (WGS) entry which is preliminary data.</text>
</comment>
<feature type="domain" description="UspA" evidence="4">
    <location>
        <begin position="16"/>
        <end position="156"/>
    </location>
</feature>
<proteinExistence type="inferred from homology"/>